<feature type="transmembrane region" description="Helical" evidence="2">
    <location>
        <begin position="50"/>
        <end position="68"/>
    </location>
</feature>
<proteinExistence type="predicted"/>
<keyword evidence="2" id="KW-0812">Transmembrane</keyword>
<dbReference type="AlphaFoldDB" id="A0A645BWP0"/>
<sequence>MATKTKKRSVSSTPEIKAVESKTAARTGARTFAPDFSADIEYTKQDLKKIAYLAGAFFVILIVLSFILR</sequence>
<evidence type="ECO:0000313" key="3">
    <source>
        <dbReference type="EMBL" id="MPM69607.1"/>
    </source>
</evidence>
<accession>A0A645BWP0</accession>
<reference evidence="3" key="1">
    <citation type="submission" date="2019-08" db="EMBL/GenBank/DDBJ databases">
        <authorList>
            <person name="Kucharzyk K."/>
            <person name="Murdoch R.W."/>
            <person name="Higgins S."/>
            <person name="Loffler F."/>
        </authorList>
    </citation>
    <scope>NUCLEOTIDE SEQUENCE</scope>
</reference>
<evidence type="ECO:0000256" key="1">
    <source>
        <dbReference type="SAM" id="MobiDB-lite"/>
    </source>
</evidence>
<comment type="caution">
    <text evidence="3">The sequence shown here is derived from an EMBL/GenBank/DDBJ whole genome shotgun (WGS) entry which is preliminary data.</text>
</comment>
<name>A0A645BWP0_9ZZZZ</name>
<feature type="region of interest" description="Disordered" evidence="1">
    <location>
        <begin position="1"/>
        <end position="25"/>
    </location>
</feature>
<gene>
    <name evidence="3" type="ORF">SDC9_116555</name>
</gene>
<dbReference type="EMBL" id="VSSQ01022975">
    <property type="protein sequence ID" value="MPM69607.1"/>
    <property type="molecule type" value="Genomic_DNA"/>
</dbReference>
<keyword evidence="2" id="KW-0472">Membrane</keyword>
<evidence type="ECO:0000256" key="2">
    <source>
        <dbReference type="SAM" id="Phobius"/>
    </source>
</evidence>
<protein>
    <submittedName>
        <fullName evidence="3">Uncharacterized protein</fullName>
    </submittedName>
</protein>
<keyword evidence="2" id="KW-1133">Transmembrane helix</keyword>
<organism evidence="3">
    <name type="scientific">bioreactor metagenome</name>
    <dbReference type="NCBI Taxonomy" id="1076179"/>
    <lineage>
        <taxon>unclassified sequences</taxon>
        <taxon>metagenomes</taxon>
        <taxon>ecological metagenomes</taxon>
    </lineage>
</organism>